<evidence type="ECO:0000256" key="3">
    <source>
        <dbReference type="ARBA" id="ARBA00023163"/>
    </source>
</evidence>
<dbReference type="SUPFAM" id="SSF46689">
    <property type="entry name" value="Homeodomain-like"/>
    <property type="match status" value="2"/>
</dbReference>
<evidence type="ECO:0000313" key="6">
    <source>
        <dbReference type="Proteomes" id="UP001158066"/>
    </source>
</evidence>
<reference evidence="5" key="1">
    <citation type="submission" date="2017-05" db="EMBL/GenBank/DDBJ databases">
        <authorList>
            <person name="Varghese N."/>
            <person name="Submissions S."/>
        </authorList>
    </citation>
    <scope>NUCLEOTIDE SEQUENCE</scope>
    <source>
        <strain evidence="5">Su22</strain>
    </source>
</reference>
<dbReference type="PRINTS" id="PR00032">
    <property type="entry name" value="HTHARAC"/>
</dbReference>
<dbReference type="PANTHER" id="PTHR43280">
    <property type="entry name" value="ARAC-FAMILY TRANSCRIPTIONAL REGULATOR"/>
    <property type="match status" value="1"/>
</dbReference>
<name>A0AA46AJN5_9CLOT</name>
<keyword evidence="6" id="KW-1185">Reference proteome</keyword>
<dbReference type="GO" id="GO:0003700">
    <property type="term" value="F:DNA-binding transcription factor activity"/>
    <property type="evidence" value="ECO:0007669"/>
    <property type="project" value="InterPro"/>
</dbReference>
<comment type="caution">
    <text evidence="5">The sequence shown here is derived from an EMBL/GenBank/DDBJ whole genome shotgun (WGS) entry which is preliminary data.</text>
</comment>
<dbReference type="InterPro" id="IPR009594">
    <property type="entry name" value="Tscrpt_reg_HTH_AraC_N"/>
</dbReference>
<dbReference type="AlphaFoldDB" id="A0AA46AJN5"/>
<dbReference type="PROSITE" id="PS01124">
    <property type="entry name" value="HTH_ARAC_FAMILY_2"/>
    <property type="match status" value="1"/>
</dbReference>
<protein>
    <submittedName>
        <fullName evidence="5">Transcriptional regulator, AraC family</fullName>
    </submittedName>
</protein>
<dbReference type="RefSeq" id="WP_283409785.1">
    <property type="nucleotide sequence ID" value="NZ_FXUF01000009.1"/>
</dbReference>
<feature type="domain" description="HTH araC/xylS-type" evidence="4">
    <location>
        <begin position="183"/>
        <end position="279"/>
    </location>
</feature>
<dbReference type="EMBL" id="FXUF01000009">
    <property type="protein sequence ID" value="SMP61977.1"/>
    <property type="molecule type" value="Genomic_DNA"/>
</dbReference>
<keyword evidence="2" id="KW-0238">DNA-binding</keyword>
<dbReference type="Pfam" id="PF12833">
    <property type="entry name" value="HTH_18"/>
    <property type="match status" value="1"/>
</dbReference>
<sequence>MLHSFHEYLETIDGLETEYVKLLSYDLPSSFCDHYRSHAYTRLCTILSGEKKVTLNKSDSFTYGTSQHLLLPPHSQVLMEIDQPTQALVFELNQDVIQRVLQRTRLADTVCETLSTSSFKSYALGFNRVEINAEIQQLHSISVSSNPNKAFLMDLSAQKLVYELIKDCAARSILQMQYPSRLQEIIQYIDVHLHEHMTLEEIAKDCHMSPSNLSHLFKKHTTLRPMAFVRARRMALAATYLQHHSVTEVSLMLGYDNLSHFIRLFRECYQETPKQFQLRHQSGTDSLNK</sequence>
<evidence type="ECO:0000256" key="1">
    <source>
        <dbReference type="ARBA" id="ARBA00023015"/>
    </source>
</evidence>
<dbReference type="InterPro" id="IPR009057">
    <property type="entry name" value="Homeodomain-like_sf"/>
</dbReference>
<keyword evidence="1" id="KW-0805">Transcription regulation</keyword>
<evidence type="ECO:0000259" key="4">
    <source>
        <dbReference type="PROSITE" id="PS01124"/>
    </source>
</evidence>
<accession>A0AA46AJN5</accession>
<dbReference type="PANTHER" id="PTHR43280:SF2">
    <property type="entry name" value="HTH-TYPE TRANSCRIPTIONAL REGULATOR EXSA"/>
    <property type="match status" value="1"/>
</dbReference>
<dbReference type="Pfam" id="PF06719">
    <property type="entry name" value="AraC_N"/>
    <property type="match status" value="1"/>
</dbReference>
<dbReference type="Gene3D" id="1.10.10.60">
    <property type="entry name" value="Homeodomain-like"/>
    <property type="match status" value="2"/>
</dbReference>
<organism evidence="5 6">
    <name type="scientific">Anoxynatronum buryatiense</name>
    <dbReference type="NCBI Taxonomy" id="489973"/>
    <lineage>
        <taxon>Bacteria</taxon>
        <taxon>Bacillati</taxon>
        <taxon>Bacillota</taxon>
        <taxon>Clostridia</taxon>
        <taxon>Eubacteriales</taxon>
        <taxon>Clostridiaceae</taxon>
        <taxon>Anoxynatronum</taxon>
    </lineage>
</organism>
<dbReference type="GO" id="GO:0043565">
    <property type="term" value="F:sequence-specific DNA binding"/>
    <property type="evidence" value="ECO:0007669"/>
    <property type="project" value="InterPro"/>
</dbReference>
<proteinExistence type="predicted"/>
<keyword evidence="3" id="KW-0804">Transcription</keyword>
<gene>
    <name evidence="5" type="ORF">SAMN06296020_109132</name>
</gene>
<dbReference type="InterPro" id="IPR018060">
    <property type="entry name" value="HTH_AraC"/>
</dbReference>
<evidence type="ECO:0000313" key="5">
    <source>
        <dbReference type="EMBL" id="SMP61977.1"/>
    </source>
</evidence>
<dbReference type="InterPro" id="IPR020449">
    <property type="entry name" value="Tscrpt_reg_AraC-type_HTH"/>
</dbReference>
<dbReference type="PROSITE" id="PS00041">
    <property type="entry name" value="HTH_ARAC_FAMILY_1"/>
    <property type="match status" value="1"/>
</dbReference>
<dbReference type="SMART" id="SM00342">
    <property type="entry name" value="HTH_ARAC"/>
    <property type="match status" value="1"/>
</dbReference>
<dbReference type="InterPro" id="IPR018062">
    <property type="entry name" value="HTH_AraC-typ_CS"/>
</dbReference>
<evidence type="ECO:0000256" key="2">
    <source>
        <dbReference type="ARBA" id="ARBA00023125"/>
    </source>
</evidence>
<dbReference type="Proteomes" id="UP001158066">
    <property type="component" value="Unassembled WGS sequence"/>
</dbReference>